<dbReference type="STRING" id="247156.NFA_50040"/>
<protein>
    <submittedName>
        <fullName evidence="2">Uncharacterized protein</fullName>
    </submittedName>
</protein>
<dbReference type="EMBL" id="AP006618">
    <property type="protein sequence ID" value="BAD59856.1"/>
    <property type="molecule type" value="Genomic_DNA"/>
</dbReference>
<dbReference type="KEGG" id="nfa:NFA_50040"/>
<proteinExistence type="predicted"/>
<feature type="compositionally biased region" description="Low complexity" evidence="1">
    <location>
        <begin position="69"/>
        <end position="83"/>
    </location>
</feature>
<dbReference type="HOGENOM" id="CLU_1990323_0_0_11"/>
<sequence length="125" mass="12749">MDGARATPRCPPADRRRMCSACRSSSFASAAAISSAVSGPGLGDAGRHGDVQPAPSSAASRVAGSVCVPATTPAPAASRSTARYGSRLSAETLRPCRSSSATTCRPVFPVAPVTSIDDEFLRARR</sequence>
<name>Q5YPN5_NOCFA</name>
<evidence type="ECO:0000313" key="3">
    <source>
        <dbReference type="Proteomes" id="UP000006820"/>
    </source>
</evidence>
<accession>Q5YPN5</accession>
<evidence type="ECO:0000256" key="1">
    <source>
        <dbReference type="SAM" id="MobiDB-lite"/>
    </source>
</evidence>
<dbReference type="AlphaFoldDB" id="Q5YPN5"/>
<gene>
    <name evidence="2" type="ordered locus">NFA_50040</name>
</gene>
<keyword evidence="3" id="KW-1185">Reference proteome</keyword>
<dbReference type="Proteomes" id="UP000006820">
    <property type="component" value="Chromosome"/>
</dbReference>
<reference evidence="2 3" key="1">
    <citation type="journal article" date="2004" name="Proc. Natl. Acad. Sci. U.S.A.">
        <title>The complete genomic sequence of Nocardia farcinica IFM 10152.</title>
        <authorList>
            <person name="Ishikawa J."/>
            <person name="Yamashita A."/>
            <person name="Mikami Y."/>
            <person name="Hoshino Y."/>
            <person name="Kurita H."/>
            <person name="Hotta K."/>
            <person name="Shiba T."/>
            <person name="Hattori M."/>
        </authorList>
    </citation>
    <scope>NUCLEOTIDE SEQUENCE [LARGE SCALE GENOMIC DNA]</scope>
    <source>
        <strain evidence="2 3">IFM 10152</strain>
    </source>
</reference>
<organism evidence="2 3">
    <name type="scientific">Nocardia farcinica (strain IFM 10152)</name>
    <dbReference type="NCBI Taxonomy" id="247156"/>
    <lineage>
        <taxon>Bacteria</taxon>
        <taxon>Bacillati</taxon>
        <taxon>Actinomycetota</taxon>
        <taxon>Actinomycetes</taxon>
        <taxon>Mycobacteriales</taxon>
        <taxon>Nocardiaceae</taxon>
        <taxon>Nocardia</taxon>
    </lineage>
</organism>
<evidence type="ECO:0000313" key="2">
    <source>
        <dbReference type="EMBL" id="BAD59856.1"/>
    </source>
</evidence>
<feature type="region of interest" description="Disordered" evidence="1">
    <location>
        <begin position="38"/>
        <end position="89"/>
    </location>
</feature>